<sequence length="468" mass="49861">MSPVMSMPPPEVIIVGAGPAGCALACRLARADVSTLLLDKASFPRDKVCGDCLSPRAQHHLARLGLLDDIAAEAHAVSRIGFQAPSGARASADIARALRADAADPRSMPGRALVLPRRRFDERLWRHALAAGAQFRVGHVRQLLRSGEPGTADSRLVGAGAGVFAGVVNDSVDSSTNGTVCGVLLNGEPVPARLVVVATGAATGLLRRSPLYPARSVPNPVHRPMNREAHGPLHSVAARCYLSGVAMPDAGLRFFFDHLPLPGYAWVFPTGPRSANIGFWYNGKQRQSAAALLTQLLARHPVLSALARDAETVGPVAGFPIRTDFLTAPKVAPGLLAIGEAAGLVNPFTGEGIDYALESAELAAETVLEAFGRLDRQRDWPHQGPLTAGALASYPRALNRRFRSLFLVMATAHRYGFNPWVFNRLFGGGERGQPLVDTLVRVCFGAAPPLSLLHPIPIARLLWSRAER</sequence>
<protein>
    <recommendedName>
        <fullName evidence="2">Protein CbrA</fullName>
    </recommendedName>
</protein>
<dbReference type="Pfam" id="PF01494">
    <property type="entry name" value="FAD_binding_3"/>
    <property type="match status" value="1"/>
</dbReference>
<comment type="similarity">
    <text evidence="1">Belongs to the CbrA family.</text>
</comment>
<reference evidence="4 5" key="1">
    <citation type="submission" date="2019-09" db="EMBL/GenBank/DDBJ databases">
        <title>Whole-genome sequence of the purple sulfur bacterium Thiohalocapsa marina DSM 19078.</title>
        <authorList>
            <person name="Kyndt J.A."/>
            <person name="Meyer T.E."/>
        </authorList>
    </citation>
    <scope>NUCLEOTIDE SEQUENCE [LARGE SCALE GENOMIC DNA]</scope>
    <source>
        <strain evidence="4 5">DSM 19078</strain>
    </source>
</reference>
<dbReference type="EMBL" id="VWXX01000005">
    <property type="protein sequence ID" value="KAA6186339.1"/>
    <property type="molecule type" value="Genomic_DNA"/>
</dbReference>
<comment type="caution">
    <text evidence="4">The sequence shown here is derived from an EMBL/GenBank/DDBJ whole genome shotgun (WGS) entry which is preliminary data.</text>
</comment>
<dbReference type="Proteomes" id="UP000322981">
    <property type="component" value="Unassembled WGS sequence"/>
</dbReference>
<evidence type="ECO:0000259" key="3">
    <source>
        <dbReference type="Pfam" id="PF01494"/>
    </source>
</evidence>
<accession>A0A5M8FNK6</accession>
<dbReference type="SUPFAM" id="SSF51905">
    <property type="entry name" value="FAD/NAD(P)-binding domain"/>
    <property type="match status" value="1"/>
</dbReference>
<name>A0A5M8FNK6_9GAMM</name>
<dbReference type="GO" id="GO:0071949">
    <property type="term" value="F:FAD binding"/>
    <property type="evidence" value="ECO:0007669"/>
    <property type="project" value="InterPro"/>
</dbReference>
<dbReference type="InterPro" id="IPR050407">
    <property type="entry name" value="Geranylgeranyl_reductase"/>
</dbReference>
<dbReference type="AlphaFoldDB" id="A0A5M8FNK6"/>
<feature type="domain" description="FAD-binding" evidence="3">
    <location>
        <begin position="11"/>
        <end position="141"/>
    </location>
</feature>
<organism evidence="4 5">
    <name type="scientific">Thiohalocapsa marina</name>
    <dbReference type="NCBI Taxonomy" id="424902"/>
    <lineage>
        <taxon>Bacteria</taxon>
        <taxon>Pseudomonadati</taxon>
        <taxon>Pseudomonadota</taxon>
        <taxon>Gammaproteobacteria</taxon>
        <taxon>Chromatiales</taxon>
        <taxon>Chromatiaceae</taxon>
        <taxon>Thiohalocapsa</taxon>
    </lineage>
</organism>
<dbReference type="PANTHER" id="PTHR42685:SF22">
    <property type="entry name" value="CONDITIONED MEDIUM FACTOR RECEPTOR 1"/>
    <property type="match status" value="1"/>
</dbReference>
<dbReference type="PANTHER" id="PTHR42685">
    <property type="entry name" value="GERANYLGERANYL DIPHOSPHATE REDUCTASE"/>
    <property type="match status" value="1"/>
</dbReference>
<evidence type="ECO:0000313" key="4">
    <source>
        <dbReference type="EMBL" id="KAA6186339.1"/>
    </source>
</evidence>
<dbReference type="InterPro" id="IPR036188">
    <property type="entry name" value="FAD/NAD-bd_sf"/>
</dbReference>
<keyword evidence="5" id="KW-1185">Reference proteome</keyword>
<proteinExistence type="inferred from homology"/>
<evidence type="ECO:0000313" key="5">
    <source>
        <dbReference type="Proteomes" id="UP000322981"/>
    </source>
</evidence>
<dbReference type="Gene3D" id="3.50.50.60">
    <property type="entry name" value="FAD/NAD(P)-binding domain"/>
    <property type="match status" value="1"/>
</dbReference>
<dbReference type="PRINTS" id="PR00420">
    <property type="entry name" value="RNGMNOXGNASE"/>
</dbReference>
<evidence type="ECO:0000256" key="1">
    <source>
        <dbReference type="ARBA" id="ARBA00038079"/>
    </source>
</evidence>
<dbReference type="Pfam" id="PF05834">
    <property type="entry name" value="Lycopene_cycl"/>
    <property type="match status" value="1"/>
</dbReference>
<evidence type="ECO:0000256" key="2">
    <source>
        <dbReference type="ARBA" id="ARBA00040363"/>
    </source>
</evidence>
<dbReference type="InterPro" id="IPR002938">
    <property type="entry name" value="FAD-bd"/>
</dbReference>
<dbReference type="OrthoDB" id="9785276at2"/>
<gene>
    <name evidence="4" type="ORF">F2Q65_05970</name>
</gene>